<name>A0ABX9MB37_9FIRM</name>
<gene>
    <name evidence="1" type="ORF">DX915_05450</name>
</gene>
<dbReference type="EMBL" id="QWKU01000001">
    <property type="protein sequence ID" value="RID94913.1"/>
    <property type="molecule type" value="Genomic_DNA"/>
</dbReference>
<reference evidence="1 2" key="1">
    <citation type="submission" date="2018-08" db="EMBL/GenBank/DDBJ databases">
        <title>Draft genome sequence of Dialister pneumosintes KCOM 1685.</title>
        <authorList>
            <person name="Kook J.-K."/>
            <person name="Park S.-N."/>
            <person name="Lim Y.K."/>
        </authorList>
    </citation>
    <scope>NUCLEOTIDE SEQUENCE [LARGE SCALE GENOMIC DNA]</scope>
    <source>
        <strain evidence="1 2">KCOM 1685</strain>
    </source>
</reference>
<protein>
    <recommendedName>
        <fullName evidence="3">CD-NTase associated protein 4-like DNA endonuclease domain-containing protein</fullName>
    </recommendedName>
</protein>
<dbReference type="RefSeq" id="WP_119056609.1">
    <property type="nucleotide sequence ID" value="NZ_QWKU01000001.1"/>
</dbReference>
<keyword evidence="2" id="KW-1185">Reference proteome</keyword>
<accession>A0ABX9MB37</accession>
<evidence type="ECO:0008006" key="3">
    <source>
        <dbReference type="Google" id="ProtNLM"/>
    </source>
</evidence>
<evidence type="ECO:0000313" key="2">
    <source>
        <dbReference type="Proteomes" id="UP000266262"/>
    </source>
</evidence>
<evidence type="ECO:0000313" key="1">
    <source>
        <dbReference type="EMBL" id="RID94913.1"/>
    </source>
</evidence>
<organism evidence="1 2">
    <name type="scientific">Dialister pneumosintes</name>
    <dbReference type="NCBI Taxonomy" id="39950"/>
    <lineage>
        <taxon>Bacteria</taxon>
        <taxon>Bacillati</taxon>
        <taxon>Bacillota</taxon>
        <taxon>Negativicutes</taxon>
        <taxon>Veillonellales</taxon>
        <taxon>Veillonellaceae</taxon>
        <taxon>Dialister</taxon>
    </lineage>
</organism>
<comment type="caution">
    <text evidence="1">The sequence shown here is derived from an EMBL/GenBank/DDBJ whole genome shotgun (WGS) entry which is preliminary data.</text>
</comment>
<sequence>MAYEVRSSEKLRKSCADSETKALLYLMNYREDSTKIHFFVVDFFNDITGMDSAARKLWDVQSKASKTGSAKTIGRELVTLYKNYVSDLQFVEYIIFLGGVPNTFRKDSTQSVFTINNITDLALKSIKDGLVDECNKKEYISNSEIVDDKIERFLNVVWFVIDDKKPEDYIRKIIEKHPAIIPSSTDLRSIFNEIRNKQSEKKNTLVEGAIIDNADEVLSYGRHLTTNEIRLLVIQRILNTNLLSDGVPIPFLEIYSKFPGEGAKDMLDKCKASLCRALFNKSAAQGFWSLFEKIYSLIIKNPNETIDYIYNEIDDEIIEQCPDFDALSIKYFIAKTKEGI</sequence>
<dbReference type="Proteomes" id="UP000266262">
    <property type="component" value="Unassembled WGS sequence"/>
</dbReference>
<proteinExistence type="predicted"/>